<dbReference type="EMBL" id="HACG01019008">
    <property type="protein sequence ID" value="CEK65873.1"/>
    <property type="molecule type" value="Transcribed_RNA"/>
</dbReference>
<dbReference type="AlphaFoldDB" id="A0A0B6ZBM2"/>
<evidence type="ECO:0000313" key="2">
    <source>
        <dbReference type="EMBL" id="CEK65873.1"/>
    </source>
</evidence>
<sequence>ISSFVTAEKPRTATDDSMQAIFSDKGMFSDTEYDIEVSERVKKWEKLMKVPGYLSTGNTNVSTIPENKNNESVKLHSSDKQQIVVVASKHSDIDPSYQNIVRATPVESKKLSSNRSNQQKSDNFIEPGARSVTTKALKFGRHDSVLNVQSPSLSKELLALKSILPEEMVARPSQHRQQMLDIHEAREQTSAQMYPSVNLTTGRDADRIESNYREELQNISAVKAESVMNLRRHFDPGSTTVTSEDDQKSISTASAKLARPSKESRPHKDTDWSMVFPGCKTKIKDSDLWSPSLESTQGVAVSIERVAARTLQTIPFSEDPFWKEIEQMTSFYPSNTAPHLHSNVVQKSAFIAEPVRSHHQLELVPPPSSTLPNQSKSYTISAQERIPKSKSLYTPNITALATGTSERAPSHDVEDFNKALHNINRCCMKRMQLSPKRRSLESDISSIVSAVSAIASNQLLNQPNTSQPQMFTFKHGLLSTINPAIDFNICSNKSFTSGHLHQSRPETVTSQLKHPIQINEHQPKLQINMHTGQLQAQQEIVFSHQLDPYLLAQKLLKTGLVEVTDTEKPVDRLQDERYFSASDYRGTPNSTFESCTDTASQFDYSDRSPNPKA</sequence>
<feature type="region of interest" description="Disordered" evidence="1">
    <location>
        <begin position="581"/>
        <end position="613"/>
    </location>
</feature>
<feature type="non-terminal residue" evidence="2">
    <location>
        <position position="613"/>
    </location>
</feature>
<feature type="region of interest" description="Disordered" evidence="1">
    <location>
        <begin position="234"/>
        <end position="272"/>
    </location>
</feature>
<gene>
    <name evidence="2" type="primary">ORF56570</name>
</gene>
<feature type="compositionally biased region" description="Basic and acidic residues" evidence="1">
    <location>
        <begin position="260"/>
        <end position="271"/>
    </location>
</feature>
<name>A0A0B6ZBM2_9EUPU</name>
<evidence type="ECO:0000256" key="1">
    <source>
        <dbReference type="SAM" id="MobiDB-lite"/>
    </source>
</evidence>
<protein>
    <submittedName>
        <fullName evidence="2">Uncharacterized protein</fullName>
    </submittedName>
</protein>
<feature type="compositionally biased region" description="Polar residues" evidence="1">
    <location>
        <begin position="111"/>
        <end position="122"/>
    </location>
</feature>
<feature type="compositionally biased region" description="Polar residues" evidence="1">
    <location>
        <begin position="587"/>
        <end position="603"/>
    </location>
</feature>
<feature type="region of interest" description="Disordered" evidence="1">
    <location>
        <begin position="107"/>
        <end position="128"/>
    </location>
</feature>
<organism evidence="2">
    <name type="scientific">Arion vulgaris</name>
    <dbReference type="NCBI Taxonomy" id="1028688"/>
    <lineage>
        <taxon>Eukaryota</taxon>
        <taxon>Metazoa</taxon>
        <taxon>Spiralia</taxon>
        <taxon>Lophotrochozoa</taxon>
        <taxon>Mollusca</taxon>
        <taxon>Gastropoda</taxon>
        <taxon>Heterobranchia</taxon>
        <taxon>Euthyneura</taxon>
        <taxon>Panpulmonata</taxon>
        <taxon>Eupulmonata</taxon>
        <taxon>Stylommatophora</taxon>
        <taxon>Helicina</taxon>
        <taxon>Arionoidea</taxon>
        <taxon>Arionidae</taxon>
        <taxon>Arion</taxon>
    </lineage>
</organism>
<feature type="non-terminal residue" evidence="2">
    <location>
        <position position="1"/>
    </location>
</feature>
<accession>A0A0B6ZBM2</accession>
<proteinExistence type="predicted"/>
<reference evidence="2" key="1">
    <citation type="submission" date="2014-12" db="EMBL/GenBank/DDBJ databases">
        <title>Insight into the proteome of Arion vulgaris.</title>
        <authorList>
            <person name="Aradska J."/>
            <person name="Bulat T."/>
            <person name="Smidak R."/>
            <person name="Sarate P."/>
            <person name="Gangsoo J."/>
            <person name="Sialana F."/>
            <person name="Bilban M."/>
            <person name="Lubec G."/>
        </authorList>
    </citation>
    <scope>NUCLEOTIDE SEQUENCE</scope>
    <source>
        <tissue evidence="2">Skin</tissue>
    </source>
</reference>